<sequence length="137" mass="15734">MEAVPSALILWRSAPKRRARLLRMQSRIVGRFEQIVETGGSFGRLNAYVAGARRGVQDGLGAAARLCRWLRRRVRRHRARCLVLARDIPYGLDKVTMRSFAVYETKVKINRSRKRIVNRLLAEVVSDQLDSKARCSR</sequence>
<reference evidence="2" key="1">
    <citation type="journal article" date="2013" name="Genome Announc.">
        <title>Draft genome sequence of the basidiomycetous yeast-like fungus Pseudozyma hubeiensis SY62, which produces an abundant amount of the biosurfactant mannosylerythritol lipids.</title>
        <authorList>
            <person name="Konishi M."/>
            <person name="Hatada Y."/>
            <person name="Horiuchi J."/>
        </authorList>
    </citation>
    <scope>NUCLEOTIDE SEQUENCE [LARGE SCALE GENOMIC DNA]</scope>
    <source>
        <strain evidence="2">SY62</strain>
    </source>
</reference>
<accession>R9P7V0</accession>
<evidence type="ECO:0000313" key="1">
    <source>
        <dbReference type="EMBL" id="GAC97436.1"/>
    </source>
</evidence>
<dbReference type="RefSeq" id="XP_012191023.1">
    <property type="nucleotide sequence ID" value="XM_012335633.1"/>
</dbReference>
<keyword evidence="2" id="KW-1185">Reference proteome</keyword>
<dbReference type="Proteomes" id="UP000014071">
    <property type="component" value="Unassembled WGS sequence"/>
</dbReference>
<protein>
    <submittedName>
        <fullName evidence="1">ATP-dependent DNA helicase recQ</fullName>
    </submittedName>
</protein>
<dbReference type="GO" id="GO:0004386">
    <property type="term" value="F:helicase activity"/>
    <property type="evidence" value="ECO:0007669"/>
    <property type="project" value="UniProtKB-KW"/>
</dbReference>
<dbReference type="AlphaFoldDB" id="R9P7V0"/>
<organism evidence="1 2">
    <name type="scientific">Pseudozyma hubeiensis (strain SY62)</name>
    <name type="common">Yeast</name>
    <dbReference type="NCBI Taxonomy" id="1305764"/>
    <lineage>
        <taxon>Eukaryota</taxon>
        <taxon>Fungi</taxon>
        <taxon>Dikarya</taxon>
        <taxon>Basidiomycota</taxon>
        <taxon>Ustilaginomycotina</taxon>
        <taxon>Ustilaginomycetes</taxon>
        <taxon>Ustilaginales</taxon>
        <taxon>Ustilaginaceae</taxon>
        <taxon>Pseudozyma</taxon>
    </lineage>
</organism>
<dbReference type="HOGENOM" id="CLU_1866015_0_0_1"/>
<evidence type="ECO:0000313" key="2">
    <source>
        <dbReference type="Proteomes" id="UP000014071"/>
    </source>
</evidence>
<keyword evidence="1" id="KW-0067">ATP-binding</keyword>
<keyword evidence="1" id="KW-0547">Nucleotide-binding</keyword>
<keyword evidence="1" id="KW-0378">Hydrolase</keyword>
<dbReference type="EMBL" id="DF238810">
    <property type="protein sequence ID" value="GAC97436.1"/>
    <property type="molecule type" value="Genomic_DNA"/>
</dbReference>
<proteinExistence type="predicted"/>
<dbReference type="GeneID" id="24110302"/>
<gene>
    <name evidence="1" type="ORF">PHSY_005022</name>
</gene>
<keyword evidence="1" id="KW-0347">Helicase</keyword>
<name>R9P7V0_PSEHS</name>